<keyword evidence="3 6" id="KW-0812">Transmembrane</keyword>
<reference evidence="7 8" key="1">
    <citation type="journal article" date="2015" name="Appl. Environ. Microbiol.">
        <title>Nanoarchaeota, Their Sulfolobales Host, and Nanoarchaeota Virus Distribution across Yellowstone National Park Hot Springs.</title>
        <authorList>
            <person name="Munson-McGee J.H."/>
            <person name="Field E.K."/>
            <person name="Bateson M."/>
            <person name="Rooney C."/>
            <person name="Stepanauskas R."/>
            <person name="Young M.J."/>
        </authorList>
    </citation>
    <scope>NUCLEOTIDE SEQUENCE [LARGE SCALE GENOMIC DNA]</scope>
    <source>
        <strain evidence="7">SCGC AC-742_N10</strain>
    </source>
</reference>
<evidence type="ECO:0000313" key="7">
    <source>
        <dbReference type="EMBL" id="PVU74609.1"/>
    </source>
</evidence>
<comment type="subcellular location">
    <subcellularLocation>
        <location evidence="1">Membrane</location>
        <topology evidence="1">Multi-pass membrane protein</topology>
    </subcellularLocation>
</comment>
<dbReference type="AlphaFoldDB" id="A0A2T9X3G0"/>
<keyword evidence="4 6" id="KW-1133">Transmembrane helix</keyword>
<evidence type="ECO:0000256" key="2">
    <source>
        <dbReference type="ARBA" id="ARBA00022448"/>
    </source>
</evidence>
<feature type="transmembrane region" description="Helical" evidence="6">
    <location>
        <begin position="21"/>
        <end position="41"/>
    </location>
</feature>
<dbReference type="GO" id="GO:0005886">
    <property type="term" value="C:plasma membrane"/>
    <property type="evidence" value="ECO:0007669"/>
    <property type="project" value="TreeGrafter"/>
</dbReference>
<dbReference type="EMBL" id="QEFD01000196">
    <property type="protein sequence ID" value="PVU74609.1"/>
    <property type="molecule type" value="Genomic_DNA"/>
</dbReference>
<feature type="transmembrane region" description="Helical" evidence="6">
    <location>
        <begin position="153"/>
        <end position="174"/>
    </location>
</feature>
<evidence type="ECO:0000256" key="5">
    <source>
        <dbReference type="ARBA" id="ARBA00023136"/>
    </source>
</evidence>
<dbReference type="PANTHER" id="PTHR11706">
    <property type="entry name" value="SOLUTE CARRIER PROTEIN FAMILY 11 MEMBER"/>
    <property type="match status" value="1"/>
</dbReference>
<evidence type="ECO:0000256" key="1">
    <source>
        <dbReference type="ARBA" id="ARBA00004141"/>
    </source>
</evidence>
<accession>A0A2T9X3G0</accession>
<feature type="transmembrane region" description="Helical" evidence="6">
    <location>
        <begin position="186"/>
        <end position="207"/>
    </location>
</feature>
<feature type="transmembrane region" description="Helical" evidence="6">
    <location>
        <begin position="237"/>
        <end position="257"/>
    </location>
</feature>
<keyword evidence="5 6" id="KW-0472">Membrane</keyword>
<evidence type="ECO:0000313" key="8">
    <source>
        <dbReference type="Proteomes" id="UP000245638"/>
    </source>
</evidence>
<feature type="transmembrane region" description="Helical" evidence="6">
    <location>
        <begin position="47"/>
        <end position="66"/>
    </location>
</feature>
<comment type="caution">
    <text evidence="7">The sequence shown here is derived from an EMBL/GenBank/DDBJ whole genome shotgun (WGS) entry which is preliminary data.</text>
</comment>
<dbReference type="PANTHER" id="PTHR11706:SF33">
    <property type="entry name" value="NATURAL RESISTANCE-ASSOCIATED MACROPHAGE PROTEIN 2"/>
    <property type="match status" value="1"/>
</dbReference>
<dbReference type="Proteomes" id="UP000245638">
    <property type="component" value="Unassembled WGS sequence"/>
</dbReference>
<evidence type="ECO:0008006" key="9">
    <source>
        <dbReference type="Google" id="ProtNLM"/>
    </source>
</evidence>
<feature type="transmembrane region" description="Helical" evidence="6">
    <location>
        <begin position="320"/>
        <end position="342"/>
    </location>
</feature>
<evidence type="ECO:0000256" key="4">
    <source>
        <dbReference type="ARBA" id="ARBA00022989"/>
    </source>
</evidence>
<feature type="transmembrane region" description="Helical" evidence="6">
    <location>
        <begin position="93"/>
        <end position="111"/>
    </location>
</feature>
<dbReference type="GO" id="GO:0034755">
    <property type="term" value="P:iron ion transmembrane transport"/>
    <property type="evidence" value="ECO:0007669"/>
    <property type="project" value="TreeGrafter"/>
</dbReference>
<dbReference type="GO" id="GO:0005384">
    <property type="term" value="F:manganese ion transmembrane transporter activity"/>
    <property type="evidence" value="ECO:0007669"/>
    <property type="project" value="TreeGrafter"/>
</dbReference>
<keyword evidence="2" id="KW-0813">Transport</keyword>
<proteinExistence type="predicted"/>
<evidence type="ECO:0000256" key="6">
    <source>
        <dbReference type="SAM" id="Phobius"/>
    </source>
</evidence>
<name>A0A2T9X3G0_9CREN</name>
<feature type="transmembrane region" description="Helical" evidence="6">
    <location>
        <begin position="123"/>
        <end position="141"/>
    </location>
</feature>
<evidence type="ECO:0000256" key="3">
    <source>
        <dbReference type="ARBA" id="ARBA00022692"/>
    </source>
</evidence>
<organism evidence="7 8">
    <name type="scientific">Acidianus hospitalis</name>
    <dbReference type="NCBI Taxonomy" id="563177"/>
    <lineage>
        <taxon>Archaea</taxon>
        <taxon>Thermoproteota</taxon>
        <taxon>Thermoprotei</taxon>
        <taxon>Sulfolobales</taxon>
        <taxon>Sulfolobaceae</taxon>
        <taxon>Acidianus</taxon>
    </lineage>
</organism>
<dbReference type="GO" id="GO:0015086">
    <property type="term" value="F:cadmium ion transmembrane transporter activity"/>
    <property type="evidence" value="ECO:0007669"/>
    <property type="project" value="TreeGrafter"/>
</dbReference>
<feature type="transmembrane region" description="Helical" evidence="6">
    <location>
        <begin position="348"/>
        <end position="368"/>
    </location>
</feature>
<feature type="transmembrane region" description="Helical" evidence="6">
    <location>
        <begin position="284"/>
        <end position="308"/>
    </location>
</feature>
<sequence>MITMRRNSLTMRRNELKFIKFFGPAWLVMMADMDASSIIGAAQTGALFKYGFIWIMLLLVIPLYVVQEVSGRIGIASGKGLGEVIRENYSKKLAILMALPMALTDAVTYAIEYLGIGIGLEVIGIPLILSIPLIYVVHIMIVTKRKYIQAERFLLLISAFLIISLFATLFLRGIKPYSPFYFSPSPQFLFLMAATVGAVVMPFMLFFQASATAIKLKEIGYCKCKDTAIKHMRKETLLGAVFTEILMVVVEMAFAGINVDPSTFASPQELSSVLTPLAGSLSPVIFGLGLISAGFLALVVISLGSAWGVAEALNVKNVNIIYIAESVPAVVLTLLVPSVNLVCIVLDLLVFFVYALIGPIIILGIISRNKKIMGEYASRGLSYFAYWISSIILLIIAIIASLSSI</sequence>
<protein>
    <recommendedName>
        <fullName evidence="9">Manganese transporter</fullName>
    </recommendedName>
</protein>
<gene>
    <name evidence="7" type="ORF">DDW13_06710</name>
</gene>
<dbReference type="InterPro" id="IPR001046">
    <property type="entry name" value="NRAMP_fam"/>
</dbReference>
<dbReference type="Pfam" id="PF01566">
    <property type="entry name" value="Nramp"/>
    <property type="match status" value="1"/>
</dbReference>
<feature type="transmembrane region" description="Helical" evidence="6">
    <location>
        <begin position="380"/>
        <end position="402"/>
    </location>
</feature>